<feature type="compositionally biased region" description="Basic and acidic residues" evidence="1">
    <location>
        <begin position="84"/>
        <end position="100"/>
    </location>
</feature>
<evidence type="ECO:0000256" key="1">
    <source>
        <dbReference type="SAM" id="MobiDB-lite"/>
    </source>
</evidence>
<organism evidence="2">
    <name type="scientific">marine sediment metagenome</name>
    <dbReference type="NCBI Taxonomy" id="412755"/>
    <lineage>
        <taxon>unclassified sequences</taxon>
        <taxon>metagenomes</taxon>
        <taxon>ecological metagenomes</taxon>
    </lineage>
</organism>
<name>A0A0F8ZPH2_9ZZZZ</name>
<protein>
    <submittedName>
        <fullName evidence="2">Uncharacterized protein</fullName>
    </submittedName>
</protein>
<reference evidence="2" key="1">
    <citation type="journal article" date="2015" name="Nature">
        <title>Complex archaea that bridge the gap between prokaryotes and eukaryotes.</title>
        <authorList>
            <person name="Spang A."/>
            <person name="Saw J.H."/>
            <person name="Jorgensen S.L."/>
            <person name="Zaremba-Niedzwiedzka K."/>
            <person name="Martijn J."/>
            <person name="Lind A.E."/>
            <person name="van Eijk R."/>
            <person name="Schleper C."/>
            <person name="Guy L."/>
            <person name="Ettema T.J."/>
        </authorList>
    </citation>
    <scope>NUCLEOTIDE SEQUENCE</scope>
</reference>
<gene>
    <name evidence="2" type="ORF">LCGC14_2669860</name>
</gene>
<accession>A0A0F8ZPH2</accession>
<proteinExistence type="predicted"/>
<feature type="region of interest" description="Disordered" evidence="1">
    <location>
        <begin position="84"/>
        <end position="108"/>
    </location>
</feature>
<comment type="caution">
    <text evidence="2">The sequence shown here is derived from an EMBL/GenBank/DDBJ whole genome shotgun (WGS) entry which is preliminary data.</text>
</comment>
<dbReference type="EMBL" id="LAZR01046784">
    <property type="protein sequence ID" value="KKK95733.1"/>
    <property type="molecule type" value="Genomic_DNA"/>
</dbReference>
<feature type="non-terminal residue" evidence="2">
    <location>
        <position position="108"/>
    </location>
</feature>
<sequence>MSEDDVKKGDNPETPPQVETVPKSQYTKEKQGLLTDVTAKRERIRQLETENQQLKASQFQVDSEDLSEAEKKLYNMNEQLIKDRATLDKEKSEHAEERRKAQAKTLAS</sequence>
<feature type="region of interest" description="Disordered" evidence="1">
    <location>
        <begin position="1"/>
        <end position="34"/>
    </location>
</feature>
<dbReference type="AlphaFoldDB" id="A0A0F8ZPH2"/>
<evidence type="ECO:0000313" key="2">
    <source>
        <dbReference type="EMBL" id="KKK95733.1"/>
    </source>
</evidence>
<feature type="compositionally biased region" description="Basic and acidic residues" evidence="1">
    <location>
        <begin position="1"/>
        <end position="11"/>
    </location>
</feature>